<evidence type="ECO:0000256" key="1">
    <source>
        <dbReference type="SAM" id="Phobius"/>
    </source>
</evidence>
<keyword evidence="1" id="KW-0472">Membrane</keyword>
<comment type="caution">
    <text evidence="2">The sequence shown here is derived from an EMBL/GenBank/DDBJ whole genome shotgun (WGS) entry which is preliminary data.</text>
</comment>
<keyword evidence="3" id="KW-1185">Reference proteome</keyword>
<feature type="transmembrane region" description="Helical" evidence="1">
    <location>
        <begin position="70"/>
        <end position="92"/>
    </location>
</feature>
<dbReference type="EMBL" id="JAPCWZ010000004">
    <property type="protein sequence ID" value="KAK8868314.1"/>
    <property type="molecule type" value="Genomic_DNA"/>
</dbReference>
<protein>
    <submittedName>
        <fullName evidence="2">Uncharacterized protein</fullName>
    </submittedName>
</protein>
<organism evidence="2 3">
    <name type="scientific">Apiospora arundinis</name>
    <dbReference type="NCBI Taxonomy" id="335852"/>
    <lineage>
        <taxon>Eukaryota</taxon>
        <taxon>Fungi</taxon>
        <taxon>Dikarya</taxon>
        <taxon>Ascomycota</taxon>
        <taxon>Pezizomycotina</taxon>
        <taxon>Sordariomycetes</taxon>
        <taxon>Xylariomycetidae</taxon>
        <taxon>Amphisphaeriales</taxon>
        <taxon>Apiosporaceae</taxon>
        <taxon>Apiospora</taxon>
    </lineage>
</organism>
<keyword evidence="1" id="KW-0812">Transmembrane</keyword>
<evidence type="ECO:0000313" key="2">
    <source>
        <dbReference type="EMBL" id="KAK8868314.1"/>
    </source>
</evidence>
<keyword evidence="1" id="KW-1133">Transmembrane helix</keyword>
<dbReference type="Proteomes" id="UP001390339">
    <property type="component" value="Unassembled WGS sequence"/>
</dbReference>
<evidence type="ECO:0000313" key="3">
    <source>
        <dbReference type="Proteomes" id="UP001390339"/>
    </source>
</evidence>
<reference evidence="2 3" key="1">
    <citation type="journal article" date="2024" name="IMA Fungus">
        <title>Apiospora arundinis, a panoply of carbohydrate-active enzymes and secondary metabolites.</title>
        <authorList>
            <person name="Sorensen T."/>
            <person name="Petersen C."/>
            <person name="Muurmann A.T."/>
            <person name="Christiansen J.V."/>
            <person name="Brundto M.L."/>
            <person name="Overgaard C.K."/>
            <person name="Boysen A.T."/>
            <person name="Wollenberg R.D."/>
            <person name="Larsen T.O."/>
            <person name="Sorensen J.L."/>
            <person name="Nielsen K.L."/>
            <person name="Sondergaard T.E."/>
        </authorList>
    </citation>
    <scope>NUCLEOTIDE SEQUENCE [LARGE SCALE GENOMIC DNA]</scope>
    <source>
        <strain evidence="2 3">AAU 773</strain>
    </source>
</reference>
<proteinExistence type="predicted"/>
<name>A0ABR2IUP2_9PEZI</name>
<accession>A0ABR2IUP2</accession>
<gene>
    <name evidence="2" type="ORF">PGQ11_006892</name>
</gene>
<sequence>MAVLINAASSSSSTPSPRQRTLASPLEVIVAMLFTVYLLLGLLCAAALVKSWANEVSHRSQIQIESQQGWLLPLKLILALIVAFVFAFSLIVAHTVLQLLARWCLDNRIFTVDEKLQDGVLPYYHRDSPVITLDKLLEHVEGDRNCEQHSNSDRPIVRLLKWYIDLPPVSHVPPYVRMSLPPPMAPIASDFVSTTPSQRVKKHTNMRIPEEGLLWGWLERRNIQRKKRREAEPLLPLYKTTQPTVYDSMDVFHVPATLQAPDAAGGHCQEGFLEVNL</sequence>
<feature type="transmembrane region" description="Helical" evidence="1">
    <location>
        <begin position="28"/>
        <end position="49"/>
    </location>
</feature>